<protein>
    <submittedName>
        <fullName evidence="2">Uncharacterized protein</fullName>
    </submittedName>
</protein>
<evidence type="ECO:0000313" key="2">
    <source>
        <dbReference type="EMBL" id="MBJ3761320.1"/>
    </source>
</evidence>
<organism evidence="2 3">
    <name type="scientific">Palleronia pontilimi</name>
    <dbReference type="NCBI Taxonomy" id="1964209"/>
    <lineage>
        <taxon>Bacteria</taxon>
        <taxon>Pseudomonadati</taxon>
        <taxon>Pseudomonadota</taxon>
        <taxon>Alphaproteobacteria</taxon>
        <taxon>Rhodobacterales</taxon>
        <taxon>Roseobacteraceae</taxon>
        <taxon>Palleronia</taxon>
    </lineage>
</organism>
<name>A0A934ID50_9RHOB</name>
<comment type="caution">
    <text evidence="2">The sequence shown here is derived from an EMBL/GenBank/DDBJ whole genome shotgun (WGS) entry which is preliminary data.</text>
</comment>
<sequence>MRLMLKTLWQLARICLIAASVTLTGWTALAAPEPWERRALDLPQGRLGWEDRQSLRESRLLRLAMRAAPELVVDLMAYTAPEVPRDLLAQALHDAAEGRSLQPIAPMEDPETPTPPVRRAGGAKFVRVE</sequence>
<evidence type="ECO:0000256" key="1">
    <source>
        <dbReference type="SAM" id="MobiDB-lite"/>
    </source>
</evidence>
<proteinExistence type="predicted"/>
<reference evidence="2" key="1">
    <citation type="submission" date="2020-12" db="EMBL/GenBank/DDBJ databases">
        <title>Bacterial taxonomy.</title>
        <authorList>
            <person name="Pan X."/>
        </authorList>
    </citation>
    <scope>NUCLEOTIDE SEQUENCE</scope>
    <source>
        <strain evidence="2">KCTC 52957</strain>
    </source>
</reference>
<dbReference type="Proteomes" id="UP000642488">
    <property type="component" value="Unassembled WGS sequence"/>
</dbReference>
<evidence type="ECO:0000313" key="3">
    <source>
        <dbReference type="Proteomes" id="UP000642488"/>
    </source>
</evidence>
<dbReference type="AlphaFoldDB" id="A0A934ID50"/>
<gene>
    <name evidence="2" type="ORF">ILP92_00955</name>
</gene>
<dbReference type="RefSeq" id="WP_198914497.1">
    <property type="nucleotide sequence ID" value="NZ_JAEKPD010000001.1"/>
</dbReference>
<accession>A0A934ID50</accession>
<feature type="region of interest" description="Disordered" evidence="1">
    <location>
        <begin position="99"/>
        <end position="129"/>
    </location>
</feature>
<dbReference type="EMBL" id="JAEKPD010000001">
    <property type="protein sequence ID" value="MBJ3761320.1"/>
    <property type="molecule type" value="Genomic_DNA"/>
</dbReference>
<keyword evidence="3" id="KW-1185">Reference proteome</keyword>